<reference evidence="1 2" key="1">
    <citation type="journal article" date="2022" name="New Phytol.">
        <title>Ecological generalism drives hyperdiversity of secondary metabolite gene clusters in xylarialean endophytes.</title>
        <authorList>
            <person name="Franco M.E.E."/>
            <person name="Wisecaver J.H."/>
            <person name="Arnold A.E."/>
            <person name="Ju Y.M."/>
            <person name="Slot J.C."/>
            <person name="Ahrendt S."/>
            <person name="Moore L.P."/>
            <person name="Eastman K.E."/>
            <person name="Scott K."/>
            <person name="Konkel Z."/>
            <person name="Mondo S.J."/>
            <person name="Kuo A."/>
            <person name="Hayes R.D."/>
            <person name="Haridas S."/>
            <person name="Andreopoulos B."/>
            <person name="Riley R."/>
            <person name="LaButti K."/>
            <person name="Pangilinan J."/>
            <person name="Lipzen A."/>
            <person name="Amirebrahimi M."/>
            <person name="Yan J."/>
            <person name="Adam C."/>
            <person name="Keymanesh K."/>
            <person name="Ng V."/>
            <person name="Louie K."/>
            <person name="Northen T."/>
            <person name="Drula E."/>
            <person name="Henrissat B."/>
            <person name="Hsieh H.M."/>
            <person name="Youens-Clark K."/>
            <person name="Lutzoni F."/>
            <person name="Miadlikowska J."/>
            <person name="Eastwood D.C."/>
            <person name="Hamelin R.C."/>
            <person name="Grigoriev I.V."/>
            <person name="U'Ren J.M."/>
        </authorList>
    </citation>
    <scope>NUCLEOTIDE SEQUENCE [LARGE SCALE GENOMIC DNA]</scope>
    <source>
        <strain evidence="1 2">ER1909</strain>
    </source>
</reference>
<dbReference type="EMBL" id="MU394475">
    <property type="protein sequence ID" value="KAI6080166.1"/>
    <property type="molecule type" value="Genomic_DNA"/>
</dbReference>
<dbReference type="Proteomes" id="UP001497680">
    <property type="component" value="Unassembled WGS sequence"/>
</dbReference>
<proteinExistence type="predicted"/>
<evidence type="ECO:0000313" key="1">
    <source>
        <dbReference type="EMBL" id="KAI6080166.1"/>
    </source>
</evidence>
<sequence length="525" mass="60247">MASSTLTRLPPELVALVLFYLANRDIKNLRLTCGFFRDPAHLRFTRVFLSPNPLNISVFRAIADHETLRRGVREIIWDDARLTPEDDDSSSCFDEDFEVHNASPSAGVPRWFAGACKVNIGEFWNRKGKDVDTAEQAARAQQVEFQLPLRQSWLYYQALLEQEQEVAATGADIDALRHGLQRFSSLKIITITAAAHGVLYNPLYETPMIRAFPNGFNYALPGGWLRPDDGDPSPTAYSWENEVMKHKWRGYRVITRELAQQEHQISEFIVDAHLMDTGLNCRIFDRPCEEYNNLVTILRRPGFKRIDLDLMVGGQHYEGWPSFRRGLIGRALGEATDLEHVNVRTNVVSDLDGRALQTGSGGSINHHIPLRSIFPTDKWSKLRHLGLSGFLVQQADVLSLLASLPQTIRSVELSFLYFLEGGGNYRDLLVDMRDNLDWRHRAEDARPKVTIGVYPLIQREFRAIWVDREVDDFLYRDGENPFGYDDESLNQVSYGNGTVRDAFDPAYERPWLCYHDYKRLGYYQR</sequence>
<gene>
    <name evidence="1" type="ORF">F4821DRAFT_72045</name>
</gene>
<protein>
    <submittedName>
        <fullName evidence="1">Uncharacterized protein</fullName>
    </submittedName>
</protein>
<keyword evidence="2" id="KW-1185">Reference proteome</keyword>
<evidence type="ECO:0000313" key="2">
    <source>
        <dbReference type="Proteomes" id="UP001497680"/>
    </source>
</evidence>
<organism evidence="1 2">
    <name type="scientific">Hypoxylon rubiginosum</name>
    <dbReference type="NCBI Taxonomy" id="110542"/>
    <lineage>
        <taxon>Eukaryota</taxon>
        <taxon>Fungi</taxon>
        <taxon>Dikarya</taxon>
        <taxon>Ascomycota</taxon>
        <taxon>Pezizomycotina</taxon>
        <taxon>Sordariomycetes</taxon>
        <taxon>Xylariomycetidae</taxon>
        <taxon>Xylariales</taxon>
        <taxon>Hypoxylaceae</taxon>
        <taxon>Hypoxylon</taxon>
    </lineage>
</organism>
<name>A0ACC0CIG7_9PEZI</name>
<comment type="caution">
    <text evidence="1">The sequence shown here is derived from an EMBL/GenBank/DDBJ whole genome shotgun (WGS) entry which is preliminary data.</text>
</comment>
<accession>A0ACC0CIG7</accession>